<feature type="compositionally biased region" description="Low complexity" evidence="1">
    <location>
        <begin position="46"/>
        <end position="76"/>
    </location>
</feature>
<feature type="transmembrane region" description="Helical" evidence="2">
    <location>
        <begin position="663"/>
        <end position="689"/>
    </location>
</feature>
<reference evidence="3" key="1">
    <citation type="submission" date="2020-05" db="EMBL/GenBank/DDBJ databases">
        <authorList>
            <person name="Chiriac C."/>
            <person name="Salcher M."/>
            <person name="Ghai R."/>
            <person name="Kavagutti S V."/>
        </authorList>
    </citation>
    <scope>NUCLEOTIDE SEQUENCE</scope>
</reference>
<feature type="region of interest" description="Disordered" evidence="1">
    <location>
        <begin position="319"/>
        <end position="377"/>
    </location>
</feature>
<sequence length="755" mass="76130">MRSRSPRLLRLPVMALLAVPLALGLSLVSLPGPGHAAPVSAEDDPGAPAGDPAPAPDAETTPEAPAEPTVEASSEPTLTESEVATDEASDEPVDEADEPVDEADEPVDEADEPVDEADGADAVDEAAEDAGDELVDEPAADEAPELEPQPEVEPSAVASGAVRLTIRGAIGTPSGEVGISVEGSGAAAGAQYSLWVFSQPQLLTSGAADAEGSFAASAQLPSSLAPGDHTVVLETTGTDGETLKSATGITIGADGTLQGVAENVDASQLVVPVLSDNPKAPKYAPIAPLDNPTAVVVTAIAGLTVATVVGFGGGSSHGGGSGGGGSGGGGSGGGGSEGGGVEAEVRRRKSLRGQEDGAGGDGREGFIPTGPARGDNSRLYRAPGLGIIDRLTLASIAVMSPKSPLAARCLGDAAPLRAIFGSVSLILPIAGIILGLVAGLSTGGIAQPAAAGLMIALIAVGIFDAFAGVLAALMFSLVVVVSGGVIDAASVRTLAGVALLIVGPGIIGGSFRDIRRATVRGSAEAWERLTDLVVVPLLGAWVTFNIAEALPGLGGSAFPIADNAGVLAVVVLVGLILKILVEDAAARWFPERMDSITPIEPDEASRSQRVVSALLRAGTFAFISAAFVGNVWQLWVASLLFLVPALCEIIADRFPNSARLWQALPEGVPLVGFMLIVGWAVSAALVTSLGDSPEYAQTMFVILAVPGFLLALLGMIGRDPDEGDTRWYQRPRMTGLYRIGGVAVLIATAYLALNA</sequence>
<evidence type="ECO:0000256" key="2">
    <source>
        <dbReference type="SAM" id="Phobius"/>
    </source>
</evidence>
<feature type="transmembrane region" description="Helical" evidence="2">
    <location>
        <begin position="736"/>
        <end position="753"/>
    </location>
</feature>
<feature type="compositionally biased region" description="Gly residues" evidence="1">
    <location>
        <begin position="319"/>
        <end position="341"/>
    </location>
</feature>
<dbReference type="EMBL" id="CAFBNE010000149">
    <property type="protein sequence ID" value="CAB4967798.1"/>
    <property type="molecule type" value="Genomic_DNA"/>
</dbReference>
<feature type="transmembrane region" description="Helical" evidence="2">
    <location>
        <begin position="493"/>
        <end position="511"/>
    </location>
</feature>
<evidence type="ECO:0000256" key="1">
    <source>
        <dbReference type="SAM" id="MobiDB-lite"/>
    </source>
</evidence>
<name>A0A6J7LHQ2_9ZZZZ</name>
<protein>
    <submittedName>
        <fullName evidence="3">Unannotated protein</fullName>
    </submittedName>
</protein>
<feature type="transmembrane region" description="Helical" evidence="2">
    <location>
        <begin position="695"/>
        <end position="716"/>
    </location>
</feature>
<keyword evidence="2" id="KW-1133">Transmembrane helix</keyword>
<feature type="transmembrane region" description="Helical" evidence="2">
    <location>
        <begin position="418"/>
        <end position="440"/>
    </location>
</feature>
<proteinExistence type="predicted"/>
<feature type="transmembrane region" description="Helical" evidence="2">
    <location>
        <begin position="532"/>
        <end position="553"/>
    </location>
</feature>
<keyword evidence="2" id="KW-0472">Membrane</keyword>
<feature type="transmembrane region" description="Helical" evidence="2">
    <location>
        <begin position="452"/>
        <end position="481"/>
    </location>
</feature>
<dbReference type="AlphaFoldDB" id="A0A6J7LHQ2"/>
<feature type="transmembrane region" description="Helical" evidence="2">
    <location>
        <begin position="565"/>
        <end position="589"/>
    </location>
</feature>
<feature type="transmembrane region" description="Helical" evidence="2">
    <location>
        <begin position="610"/>
        <end position="628"/>
    </location>
</feature>
<feature type="compositionally biased region" description="Acidic residues" evidence="1">
    <location>
        <begin position="83"/>
        <end position="117"/>
    </location>
</feature>
<keyword evidence="2" id="KW-0812">Transmembrane</keyword>
<gene>
    <name evidence="3" type="ORF">UFOPK3772_03033</name>
</gene>
<feature type="region of interest" description="Disordered" evidence="1">
    <location>
        <begin position="27"/>
        <end position="117"/>
    </location>
</feature>
<evidence type="ECO:0000313" key="3">
    <source>
        <dbReference type="EMBL" id="CAB4967798.1"/>
    </source>
</evidence>
<organism evidence="3">
    <name type="scientific">freshwater metagenome</name>
    <dbReference type="NCBI Taxonomy" id="449393"/>
    <lineage>
        <taxon>unclassified sequences</taxon>
        <taxon>metagenomes</taxon>
        <taxon>ecological metagenomes</taxon>
    </lineage>
</organism>
<accession>A0A6J7LHQ2</accession>